<evidence type="ECO:0000256" key="9">
    <source>
        <dbReference type="ARBA" id="ARBA00023077"/>
    </source>
</evidence>
<dbReference type="InterPro" id="IPR011250">
    <property type="entry name" value="OMP/PagP_B-barrel"/>
</dbReference>
<evidence type="ECO:0000256" key="5">
    <source>
        <dbReference type="ARBA" id="ARBA00022496"/>
    </source>
</evidence>
<evidence type="ECO:0000256" key="8">
    <source>
        <dbReference type="ARBA" id="ARBA00023004"/>
    </source>
</evidence>
<comment type="caution">
    <text evidence="16">The sequence shown here is derived from an EMBL/GenBank/DDBJ whole genome shotgun (WGS) entry which is preliminary data.</text>
</comment>
<sequence length="1184" mass="127271">MMTDGGQAKRRALWMSALLATTMISGVAWTDPVAAQARDEQRSFDIPAQSLSSALAVFGRQANLQVSVPATLAIGRASTSAAGVMTPREALGRLLVGTGLTYRISGNVVTLERAPQAQPGVIQLGAVRVEGGGADAGTGAGNGRAAGWDGAGDSVYVTPGSVSVINRDQLEAYPAQAPADMLRGATGIISGEARSSGGLDVNIRGMQGQGRVPVTVDGAINGTTVYRGYQGTSNRSFVDPDFISHVAIEKGPSMGNAIAGGIGGSVSMKTLGVDDIVPEGDVMAVRFMASLSGNNATPNSNMTRNLLEPLSFYGDPLAATRGRERPGFLLPGGGSASLVVARKSDRVDLLAGYSYRNTGNYFAGASGKYAPKATGTPSPFCAAGTNETVLRQLCERAVAFYNMHGSTPFVGGEEVYNTSSETESMLLKAVIRPAQDHVLELGYGGYRSTFGENYPGTLASTTGAVFQNTIFSNTDLDRFTARHRWNPGSDLIDLKLNGWVSRLKESAPSFYNSDPARRYVDSWGADVGNASRLTTPIGLFSADYGVSYLHEKAGPDGEWAAGTAIPPGREGVRSEYSLFADTALDPTSWLRLTAGVRYQNYTLEDSQSGTVHHGDRLKRDEDAFNWSLGAVATPMDGLQLFANYKHASRLPSLLEATTNFFMVANPDLHKETASNWEIGANYIRYDVLKPDDELGLKLVWFDNDIDSYISRRYILQLGSMQMYNIDRAQFRGLEGNLRYKSGGFSLDAGVTWYDSIRFCRPGESCIASSLASDYATNYIPPDWSANLSVNQKFLNDRATIGARVTYMGERSIGAEKPTVGYLPLITAVEWRPYTLVDLTGSFKVDDGLSINWSVDNLTDRYYTEPMSLGFIPAPGRTFRIGLSQTLGSRGGLSIGDWFSDAGDAETVDWTGPYVGLDFGYGSGSTQGSVTDTAGKAADIDNGSRVDEKIRNFIGGARAGYNYQFANNVVVGLGSDISTGDLAAWSGVVVSSTSGESPSVASLRAAGILESDTRYKWDRLVTLHGKLGYAFGRNLVYGTAGVGWMNETQTRRQYRSTPPTSRTDFGISSYSPGGLPLEHYFTEQDRHVRTGAVLGVGAERALNDRWSLRAEYNYANFGRETFEYEDARAGVGLAYAFNGFVRDPVTGERVRVSKSGPGTVNIVEGRKVRSDADLHMVRVGLSYRF</sequence>
<dbReference type="Pfam" id="PF07715">
    <property type="entry name" value="Plug"/>
    <property type="match status" value="1"/>
</dbReference>
<comment type="subcellular location">
    <subcellularLocation>
        <location evidence="1 12">Cell outer membrane</location>
        <topology evidence="1 12">Multi-pass membrane protein</topology>
    </subcellularLocation>
</comment>
<dbReference type="GO" id="GO:0044718">
    <property type="term" value="P:siderophore transmembrane transport"/>
    <property type="evidence" value="ECO:0007669"/>
    <property type="project" value="TreeGrafter"/>
</dbReference>
<proteinExistence type="inferred from homology"/>
<dbReference type="RefSeq" id="WP_184273216.1">
    <property type="nucleotide sequence ID" value="NZ_CP194722.1"/>
</dbReference>
<evidence type="ECO:0000256" key="12">
    <source>
        <dbReference type="PROSITE-ProRule" id="PRU01360"/>
    </source>
</evidence>
<accession>A0A7W7IS98</accession>
<reference evidence="16 17" key="1">
    <citation type="submission" date="2020-08" db="EMBL/GenBank/DDBJ databases">
        <title>Functional genomics of gut bacteria from endangered species of beetles.</title>
        <authorList>
            <person name="Carlos-Shanley C."/>
        </authorList>
    </citation>
    <scope>NUCLEOTIDE SEQUENCE [LARGE SCALE GENOMIC DNA]</scope>
    <source>
        <strain evidence="16 17">S00123</strain>
    </source>
</reference>
<feature type="domain" description="Secretin/TonB short N-terminal" evidence="15">
    <location>
        <begin position="64"/>
        <end position="114"/>
    </location>
</feature>
<protein>
    <submittedName>
        <fullName evidence="16">Hemoglobin/transferrin/lactoferrin receptor protein</fullName>
    </submittedName>
</protein>
<keyword evidence="11 12" id="KW-0998">Cell outer membrane</keyword>
<dbReference type="AlphaFoldDB" id="A0A7W7IS98"/>
<keyword evidence="9 13" id="KW-0798">TonB box</keyword>
<dbReference type="InterPro" id="IPR000531">
    <property type="entry name" value="Beta-barrel_TonB"/>
</dbReference>
<dbReference type="InterPro" id="IPR036942">
    <property type="entry name" value="Beta-barrel_TonB_sf"/>
</dbReference>
<feature type="signal peptide" evidence="14">
    <location>
        <begin position="1"/>
        <end position="30"/>
    </location>
</feature>
<evidence type="ECO:0000259" key="15">
    <source>
        <dbReference type="SMART" id="SM00965"/>
    </source>
</evidence>
<dbReference type="SUPFAM" id="SSF56925">
    <property type="entry name" value="OMPA-like"/>
    <property type="match status" value="1"/>
</dbReference>
<evidence type="ECO:0000256" key="11">
    <source>
        <dbReference type="ARBA" id="ARBA00023237"/>
    </source>
</evidence>
<evidence type="ECO:0000256" key="14">
    <source>
        <dbReference type="SAM" id="SignalP"/>
    </source>
</evidence>
<evidence type="ECO:0000256" key="1">
    <source>
        <dbReference type="ARBA" id="ARBA00004571"/>
    </source>
</evidence>
<dbReference type="GO" id="GO:0009279">
    <property type="term" value="C:cell outer membrane"/>
    <property type="evidence" value="ECO:0007669"/>
    <property type="project" value="UniProtKB-SubCell"/>
</dbReference>
<evidence type="ECO:0000256" key="13">
    <source>
        <dbReference type="RuleBase" id="RU003357"/>
    </source>
</evidence>
<dbReference type="Gene3D" id="2.170.130.10">
    <property type="entry name" value="TonB-dependent receptor, plug domain"/>
    <property type="match status" value="1"/>
</dbReference>
<dbReference type="GO" id="GO:0015344">
    <property type="term" value="F:siderophore uptake transmembrane transporter activity"/>
    <property type="evidence" value="ECO:0007669"/>
    <property type="project" value="TreeGrafter"/>
</dbReference>
<evidence type="ECO:0000256" key="3">
    <source>
        <dbReference type="ARBA" id="ARBA00022448"/>
    </source>
</evidence>
<dbReference type="Gene3D" id="2.40.160.20">
    <property type="match status" value="1"/>
</dbReference>
<dbReference type="SMART" id="SM00965">
    <property type="entry name" value="STN"/>
    <property type="match status" value="1"/>
</dbReference>
<keyword evidence="6 12" id="KW-0812">Transmembrane</keyword>
<keyword evidence="17" id="KW-1185">Reference proteome</keyword>
<keyword evidence="3 12" id="KW-0813">Transport</keyword>
<feature type="chain" id="PRO_5030580449" evidence="14">
    <location>
        <begin position="31"/>
        <end position="1184"/>
    </location>
</feature>
<evidence type="ECO:0000256" key="10">
    <source>
        <dbReference type="ARBA" id="ARBA00023136"/>
    </source>
</evidence>
<organism evidence="16 17">
    <name type="scientific">Brevundimonas bullata</name>
    <dbReference type="NCBI Taxonomy" id="13160"/>
    <lineage>
        <taxon>Bacteria</taxon>
        <taxon>Pseudomonadati</taxon>
        <taxon>Pseudomonadota</taxon>
        <taxon>Alphaproteobacteria</taxon>
        <taxon>Caulobacterales</taxon>
        <taxon>Caulobacteraceae</taxon>
        <taxon>Brevundimonas</taxon>
    </lineage>
</organism>
<dbReference type="Proteomes" id="UP000539957">
    <property type="component" value="Unassembled WGS sequence"/>
</dbReference>
<dbReference type="PANTHER" id="PTHR30069">
    <property type="entry name" value="TONB-DEPENDENT OUTER MEMBRANE RECEPTOR"/>
    <property type="match status" value="1"/>
</dbReference>
<dbReference type="Pfam" id="PF00593">
    <property type="entry name" value="TonB_dep_Rec_b-barrel"/>
    <property type="match status" value="1"/>
</dbReference>
<name>A0A7W7IS98_9CAUL</name>
<evidence type="ECO:0000256" key="4">
    <source>
        <dbReference type="ARBA" id="ARBA00022452"/>
    </source>
</evidence>
<evidence type="ECO:0000256" key="2">
    <source>
        <dbReference type="ARBA" id="ARBA00009810"/>
    </source>
</evidence>
<keyword evidence="7 14" id="KW-0732">Signal</keyword>
<dbReference type="InterPro" id="IPR012910">
    <property type="entry name" value="Plug_dom"/>
</dbReference>
<gene>
    <name evidence="16" type="ORF">HNP32_003386</name>
</gene>
<dbReference type="InterPro" id="IPR039426">
    <property type="entry name" value="TonB-dep_rcpt-like"/>
</dbReference>
<dbReference type="EMBL" id="JACHKY010000006">
    <property type="protein sequence ID" value="MBB4799628.1"/>
    <property type="molecule type" value="Genomic_DNA"/>
</dbReference>
<evidence type="ECO:0000256" key="7">
    <source>
        <dbReference type="ARBA" id="ARBA00022729"/>
    </source>
</evidence>
<keyword evidence="10 12" id="KW-0472">Membrane</keyword>
<dbReference type="Gene3D" id="3.55.50.30">
    <property type="match status" value="1"/>
</dbReference>
<dbReference type="Pfam" id="PF07660">
    <property type="entry name" value="STN"/>
    <property type="match status" value="1"/>
</dbReference>
<dbReference type="Gene3D" id="2.40.170.20">
    <property type="entry name" value="TonB-dependent receptor, beta-barrel domain"/>
    <property type="match status" value="1"/>
</dbReference>
<dbReference type="PROSITE" id="PS52016">
    <property type="entry name" value="TONB_DEPENDENT_REC_3"/>
    <property type="match status" value="1"/>
</dbReference>
<dbReference type="SUPFAM" id="SSF56935">
    <property type="entry name" value="Porins"/>
    <property type="match status" value="1"/>
</dbReference>
<keyword evidence="5" id="KW-0410">Iron transport</keyword>
<dbReference type="Pfam" id="PF13505">
    <property type="entry name" value="OMP_b-brl"/>
    <property type="match status" value="1"/>
</dbReference>
<keyword evidence="4 12" id="KW-1134">Transmembrane beta strand</keyword>
<dbReference type="InterPro" id="IPR011662">
    <property type="entry name" value="Secretin/TonB_short_N"/>
</dbReference>
<comment type="similarity">
    <text evidence="2 12 13">Belongs to the TonB-dependent receptor family.</text>
</comment>
<dbReference type="PANTHER" id="PTHR30069:SF41">
    <property type="entry name" value="HEME_HEMOPEXIN UTILIZATION PROTEIN C"/>
    <property type="match status" value="1"/>
</dbReference>
<evidence type="ECO:0000313" key="17">
    <source>
        <dbReference type="Proteomes" id="UP000539957"/>
    </source>
</evidence>
<evidence type="ECO:0000256" key="6">
    <source>
        <dbReference type="ARBA" id="ARBA00022692"/>
    </source>
</evidence>
<keyword evidence="16" id="KW-0675">Receptor</keyword>
<dbReference type="InterPro" id="IPR037066">
    <property type="entry name" value="Plug_dom_sf"/>
</dbReference>
<keyword evidence="5" id="KW-0406">Ion transport</keyword>
<dbReference type="InterPro" id="IPR027385">
    <property type="entry name" value="Beta-barrel_OMP"/>
</dbReference>
<keyword evidence="8" id="KW-0408">Iron</keyword>
<evidence type="ECO:0000313" key="16">
    <source>
        <dbReference type="EMBL" id="MBB4799628.1"/>
    </source>
</evidence>